<name>A0A1E1F2P3_9SPHN</name>
<dbReference type="InterPro" id="IPR023347">
    <property type="entry name" value="Lysozyme_dom_sf"/>
</dbReference>
<dbReference type="AlphaFoldDB" id="A0A1E1F2P3"/>
<evidence type="ECO:0000256" key="6">
    <source>
        <dbReference type="RuleBase" id="RU003788"/>
    </source>
</evidence>
<dbReference type="PANTHER" id="PTHR38107">
    <property type="match status" value="1"/>
</dbReference>
<protein>
    <recommendedName>
        <fullName evidence="6">Lysozyme</fullName>
        <ecNumber evidence="6">3.2.1.17</ecNumber>
    </recommendedName>
</protein>
<dbReference type="SUPFAM" id="SSF53955">
    <property type="entry name" value="Lysozyme-like"/>
    <property type="match status" value="1"/>
</dbReference>
<dbReference type="GO" id="GO:0016998">
    <property type="term" value="P:cell wall macromolecule catabolic process"/>
    <property type="evidence" value="ECO:0007669"/>
    <property type="project" value="InterPro"/>
</dbReference>
<keyword evidence="2 6" id="KW-0929">Antimicrobial</keyword>
<dbReference type="InterPro" id="IPR002196">
    <property type="entry name" value="Glyco_hydro_24"/>
</dbReference>
<keyword evidence="5 6" id="KW-0326">Glycosidase</keyword>
<dbReference type="CDD" id="cd16900">
    <property type="entry name" value="endolysin_R21-like"/>
    <property type="match status" value="1"/>
</dbReference>
<dbReference type="GO" id="GO:0042742">
    <property type="term" value="P:defense response to bacterium"/>
    <property type="evidence" value="ECO:0007669"/>
    <property type="project" value="UniProtKB-KW"/>
</dbReference>
<dbReference type="InterPro" id="IPR051018">
    <property type="entry name" value="Bacteriophage_GH24"/>
</dbReference>
<dbReference type="Proteomes" id="UP000218272">
    <property type="component" value="Chromosome SCLO_1"/>
</dbReference>
<dbReference type="Pfam" id="PF00959">
    <property type="entry name" value="Phage_lysozyme"/>
    <property type="match status" value="1"/>
</dbReference>
<dbReference type="HAMAP" id="MF_04110">
    <property type="entry name" value="ENDOLYSIN_T4"/>
    <property type="match status" value="1"/>
</dbReference>
<dbReference type="KEGG" id="sclo:SCLO_1017400"/>
<dbReference type="GO" id="GO:0003796">
    <property type="term" value="F:lysozyme activity"/>
    <property type="evidence" value="ECO:0007669"/>
    <property type="project" value="UniProtKB-EC"/>
</dbReference>
<dbReference type="InterPro" id="IPR034690">
    <property type="entry name" value="Endolysin_T4_type"/>
</dbReference>
<dbReference type="EMBL" id="AP017655">
    <property type="protein sequence ID" value="BAV64780.1"/>
    <property type="molecule type" value="Genomic_DNA"/>
</dbReference>
<accession>A0A1E1F2P3</accession>
<keyword evidence="8" id="KW-1185">Reference proteome</keyword>
<reference evidence="7 8" key="1">
    <citation type="submission" date="2016-10" db="EMBL/GenBank/DDBJ databases">
        <title>Complete Genome Sequence of the Nonylphenol-Degrading Bacterium Sphingobium cloacae JCM 10874T.</title>
        <authorList>
            <person name="Ootsuka M."/>
            <person name="Nishizawa T."/>
            <person name="Ohta H."/>
        </authorList>
    </citation>
    <scope>NUCLEOTIDE SEQUENCE [LARGE SCALE GENOMIC DNA]</scope>
    <source>
        <strain evidence="7 8">JCM 10874</strain>
    </source>
</reference>
<dbReference type="OrthoDB" id="5327667at2"/>
<dbReference type="RefSeq" id="WP_066517673.1">
    <property type="nucleotide sequence ID" value="NZ_AP017655.1"/>
</dbReference>
<evidence type="ECO:0000256" key="2">
    <source>
        <dbReference type="ARBA" id="ARBA00022529"/>
    </source>
</evidence>
<dbReference type="GO" id="GO:0009253">
    <property type="term" value="P:peptidoglycan catabolic process"/>
    <property type="evidence" value="ECO:0007669"/>
    <property type="project" value="InterPro"/>
</dbReference>
<evidence type="ECO:0000256" key="4">
    <source>
        <dbReference type="ARBA" id="ARBA00022801"/>
    </source>
</evidence>
<evidence type="ECO:0000256" key="1">
    <source>
        <dbReference type="ARBA" id="ARBA00000632"/>
    </source>
</evidence>
<dbReference type="InterPro" id="IPR023346">
    <property type="entry name" value="Lysozyme-like_dom_sf"/>
</dbReference>
<gene>
    <name evidence="7" type="ORF">SCLO_1017400</name>
</gene>
<sequence>MADASNRPIAAIVATALVAAPVGVAVSDPAAQVATGLIEKWEGTKTVPYRDMIGKWTVCTGETRVPMRVYTPTECRAFLRTAIRSDFGKGVLSCTPQLQNAVYQLGAAISVAYHIGVAAYCGSTMARQFKAGDWFSACQAFALWNKAGGVVVTGIVNRRNDEMRACFTNLTPEVTLTVKVRI</sequence>
<comment type="catalytic activity">
    <reaction evidence="1 6">
        <text>Hydrolysis of (1-&gt;4)-beta-linkages between N-acetylmuramic acid and N-acetyl-D-glucosamine residues in a peptidoglycan and between N-acetyl-D-glucosamine residues in chitodextrins.</text>
        <dbReference type="EC" id="3.2.1.17"/>
    </reaction>
</comment>
<proteinExistence type="inferred from homology"/>
<evidence type="ECO:0000256" key="3">
    <source>
        <dbReference type="ARBA" id="ARBA00022638"/>
    </source>
</evidence>
<keyword evidence="3 6" id="KW-0081">Bacteriolytic enzyme</keyword>
<keyword evidence="4 6" id="KW-0378">Hydrolase</keyword>
<evidence type="ECO:0000313" key="7">
    <source>
        <dbReference type="EMBL" id="BAV64780.1"/>
    </source>
</evidence>
<evidence type="ECO:0000256" key="5">
    <source>
        <dbReference type="ARBA" id="ARBA00023295"/>
    </source>
</evidence>
<dbReference type="Gene3D" id="1.10.530.40">
    <property type="match status" value="1"/>
</dbReference>
<dbReference type="PANTHER" id="PTHR38107:SF3">
    <property type="entry name" value="LYSOZYME RRRD-RELATED"/>
    <property type="match status" value="1"/>
</dbReference>
<organism evidence="7 8">
    <name type="scientific">Sphingobium cloacae</name>
    <dbReference type="NCBI Taxonomy" id="120107"/>
    <lineage>
        <taxon>Bacteria</taxon>
        <taxon>Pseudomonadati</taxon>
        <taxon>Pseudomonadota</taxon>
        <taxon>Alphaproteobacteria</taxon>
        <taxon>Sphingomonadales</taxon>
        <taxon>Sphingomonadaceae</taxon>
        <taxon>Sphingobium</taxon>
    </lineage>
</organism>
<dbReference type="GO" id="GO:0031640">
    <property type="term" value="P:killing of cells of another organism"/>
    <property type="evidence" value="ECO:0007669"/>
    <property type="project" value="UniProtKB-KW"/>
</dbReference>
<comment type="similarity">
    <text evidence="6">Belongs to the glycosyl hydrolase 24 family.</text>
</comment>
<evidence type="ECO:0000313" key="8">
    <source>
        <dbReference type="Proteomes" id="UP000218272"/>
    </source>
</evidence>
<dbReference type="EC" id="3.2.1.17" evidence="6"/>